<evidence type="ECO:0000313" key="7">
    <source>
        <dbReference type="EMBL" id="QIK37109.1"/>
    </source>
</evidence>
<evidence type="ECO:0000256" key="1">
    <source>
        <dbReference type="ARBA" id="ARBA00004418"/>
    </source>
</evidence>
<dbReference type="PANTHER" id="PTHR38782">
    <property type="match status" value="1"/>
</dbReference>
<dbReference type="GO" id="GO:0045152">
    <property type="term" value="F:antisigma factor binding"/>
    <property type="evidence" value="ECO:0007669"/>
    <property type="project" value="TreeGrafter"/>
</dbReference>
<evidence type="ECO:0000313" key="8">
    <source>
        <dbReference type="Proteomes" id="UP000502699"/>
    </source>
</evidence>
<dbReference type="PIRSF" id="PIRSF005427">
    <property type="entry name" value="RseB"/>
    <property type="match status" value="1"/>
</dbReference>
<sequence length="331" mass="36174">MSRSSVIPSAAERWARRGLALLCLLAAWGVGAEGPTEPSAPPEILLARMNQALRSLDYDGIVVYLHQNHLETLSLDHRIRDGQIAERLIALSGPIRAVARGADRLNCVLPDGRPISVERTGGTGVLDTEGIDPESLRAYYQIEYLGVSRIAGRETEVVGILPKDDLRYGYRFYIDRTTALPLKSDLIDRQQEPLEQLMFTTINIHPALQLPAIPPQPTPSIRRAPATATSSAWRFDPQPAGFTLVMERRITQPEGTVAEHFLFTDRLSSYSVYIELASADALEGPASIGSVHAAGRRLGDYQIIAVGEVPQMTVEASVAAVHRIASQGDRP</sequence>
<dbReference type="InterPro" id="IPR038484">
    <property type="entry name" value="MucB/RseB_C_sf"/>
</dbReference>
<keyword evidence="4" id="KW-0574">Periplasm</keyword>
<organism evidence="7 8">
    <name type="scientific">Caldichromatium japonicum</name>
    <dbReference type="NCBI Taxonomy" id="2699430"/>
    <lineage>
        <taxon>Bacteria</taxon>
        <taxon>Pseudomonadati</taxon>
        <taxon>Pseudomonadota</taxon>
        <taxon>Gammaproteobacteria</taxon>
        <taxon>Chromatiales</taxon>
        <taxon>Chromatiaceae</taxon>
        <taxon>Caldichromatium</taxon>
    </lineage>
</organism>
<comment type="similarity">
    <text evidence="2">Belongs to the RseB family.</text>
</comment>
<reference evidence="8" key="1">
    <citation type="submission" date="2020-01" db="EMBL/GenBank/DDBJ databases">
        <title>Caldichromatium gen. nov., sp. nov., a thermophilic purple sulfur bacterium member of the family Chromatiaceae isolated from Nakabusa hot spring, Japan.</title>
        <authorList>
            <person name="Saini M.K."/>
            <person name="Hanada S."/>
            <person name="Tank M."/>
        </authorList>
    </citation>
    <scope>NUCLEOTIDE SEQUENCE [LARGE SCALE GENOMIC DNA]</scope>
    <source>
        <strain evidence="8">No.7</strain>
    </source>
</reference>
<evidence type="ECO:0000259" key="6">
    <source>
        <dbReference type="Pfam" id="PF17188"/>
    </source>
</evidence>
<dbReference type="InterPro" id="IPR005588">
    <property type="entry name" value="MucB_RseB"/>
</dbReference>
<dbReference type="EMBL" id="CP048029">
    <property type="protein sequence ID" value="QIK37109.1"/>
    <property type="molecule type" value="Genomic_DNA"/>
</dbReference>
<evidence type="ECO:0000256" key="2">
    <source>
        <dbReference type="ARBA" id="ARBA00008150"/>
    </source>
</evidence>
<dbReference type="GO" id="GO:0032885">
    <property type="term" value="P:regulation of polysaccharide biosynthetic process"/>
    <property type="evidence" value="ECO:0007669"/>
    <property type="project" value="TreeGrafter"/>
</dbReference>
<keyword evidence="3" id="KW-0732">Signal</keyword>
<dbReference type="AlphaFoldDB" id="A0A6G7VAL3"/>
<dbReference type="Pfam" id="PF17188">
    <property type="entry name" value="MucB_RseB_C"/>
    <property type="match status" value="1"/>
</dbReference>
<proteinExistence type="inferred from homology"/>
<dbReference type="GO" id="GO:0030288">
    <property type="term" value="C:outer membrane-bounded periplasmic space"/>
    <property type="evidence" value="ECO:0007669"/>
    <property type="project" value="TreeGrafter"/>
</dbReference>
<dbReference type="InterPro" id="IPR033434">
    <property type="entry name" value="MucB/RseB_N"/>
</dbReference>
<accession>A0A6G7VAL3</accession>
<dbReference type="Gene3D" id="3.30.200.100">
    <property type="entry name" value="MucB/RseB, C-terminal domain"/>
    <property type="match status" value="1"/>
</dbReference>
<evidence type="ECO:0000256" key="3">
    <source>
        <dbReference type="ARBA" id="ARBA00022729"/>
    </source>
</evidence>
<keyword evidence="8" id="KW-1185">Reference proteome</keyword>
<name>A0A6G7VAL3_9GAMM</name>
<feature type="domain" description="MucB/RseB N-terminal" evidence="5">
    <location>
        <begin position="43"/>
        <end position="215"/>
    </location>
</feature>
<dbReference type="KEGG" id="cjap:GWK36_02825"/>
<dbReference type="CDD" id="cd16327">
    <property type="entry name" value="RseB"/>
    <property type="match status" value="1"/>
</dbReference>
<feature type="domain" description="MucB/RseB C-terminal" evidence="6">
    <location>
        <begin position="229"/>
        <end position="320"/>
    </location>
</feature>
<comment type="subcellular location">
    <subcellularLocation>
        <location evidence="1">Periplasm</location>
    </subcellularLocation>
</comment>
<dbReference type="RefSeq" id="WP_166269882.1">
    <property type="nucleotide sequence ID" value="NZ_CP048029.1"/>
</dbReference>
<protein>
    <submittedName>
        <fullName evidence="7">Transcriptional regulator</fullName>
    </submittedName>
</protein>
<dbReference type="PANTHER" id="PTHR38782:SF1">
    <property type="entry name" value="SIGMA-E FACTOR REGULATORY PROTEIN RSEB"/>
    <property type="match status" value="1"/>
</dbReference>
<evidence type="ECO:0000259" key="5">
    <source>
        <dbReference type="Pfam" id="PF03888"/>
    </source>
</evidence>
<dbReference type="InterPro" id="IPR033436">
    <property type="entry name" value="MucB/RseB_C"/>
</dbReference>
<dbReference type="Pfam" id="PF03888">
    <property type="entry name" value="MucB_RseB"/>
    <property type="match status" value="1"/>
</dbReference>
<gene>
    <name evidence="7" type="ORF">GWK36_02825</name>
</gene>
<dbReference type="Gene3D" id="2.50.20.10">
    <property type="entry name" value="Lipoprotein localisation LolA/LolB/LppX"/>
    <property type="match status" value="1"/>
</dbReference>
<evidence type="ECO:0000256" key="4">
    <source>
        <dbReference type="ARBA" id="ARBA00022764"/>
    </source>
</evidence>
<dbReference type="Proteomes" id="UP000502699">
    <property type="component" value="Chromosome"/>
</dbReference>